<dbReference type="PANTHER" id="PTHR43153">
    <property type="entry name" value="ELECTRON TRANSFER FLAVOPROTEIN ALPHA"/>
    <property type="match status" value="1"/>
</dbReference>
<dbReference type="PROSITE" id="PS51379">
    <property type="entry name" value="4FE4S_FER_2"/>
    <property type="match status" value="1"/>
</dbReference>
<dbReference type="EMBL" id="JAMRYU010000016">
    <property type="protein sequence ID" value="MDC4241503.1"/>
    <property type="molecule type" value="Genomic_DNA"/>
</dbReference>
<dbReference type="SUPFAM" id="SSF54862">
    <property type="entry name" value="4Fe-4S ferredoxins"/>
    <property type="match status" value="1"/>
</dbReference>
<accession>A0A9X3XLT4</accession>
<dbReference type="Gene3D" id="3.40.50.1220">
    <property type="entry name" value="TPP-binding domain"/>
    <property type="match status" value="1"/>
</dbReference>
<dbReference type="InterPro" id="IPR017896">
    <property type="entry name" value="4Fe4S_Fe-S-bd"/>
</dbReference>
<comment type="similarity">
    <text evidence="1">Belongs to the ETF alpha-subunit/FixB family.</text>
</comment>
<reference evidence="5" key="1">
    <citation type="submission" date="2022-05" db="EMBL/GenBank/DDBJ databases">
        <title>Draft genome sequence of Clostridium tertium strain CP3 isolated from Peru.</title>
        <authorList>
            <person name="Hurtado R."/>
            <person name="Lima L."/>
            <person name="Sousa T."/>
            <person name="Jaiswal A.K."/>
            <person name="Tiwari S."/>
            <person name="Maturrano L."/>
            <person name="Brenig B."/>
            <person name="Azevedo V."/>
        </authorList>
    </citation>
    <scope>NUCLEOTIDE SEQUENCE</scope>
    <source>
        <strain evidence="5">CP3</strain>
    </source>
</reference>
<keyword evidence="6" id="KW-1185">Reference proteome</keyword>
<dbReference type="AlphaFoldDB" id="A0A9X3XLT4"/>
<proteinExistence type="inferred from homology"/>
<sequence length="400" mass="43946">MSKLVVNQDKVINIDEIIKICPFGALENINGKLDINSNCKMCKLCVKKGPKGAVEYIEEEKVLIDKSKWNGIAVYVDHVDGDIHPVTFELIGKARELASKVKQEVYCIFIGHNISGKAKELLHYGVDKVYVYDDESLNNFRIEPYTAMFESFIDEVKPSVILVGATTVGRSLAPRVAARYRTGLTADCTVLDIKENTDLIQIRPAFGGNIMAQIITPNSRPQLATVRYKVMSAPIRSEESTGKLIICDVNKNKISSNINVKSIVDKKKEHSISEADVLVVAGRGIKSEKDMSMIRELADLLGGEVAVTRPLIESGWEDASKQVGLSGRTVRAKLIITCGVSGAVQFTAGMNNSDYIFAINNDEKASIFKVAHYGIVGDIYEIIPKLIQKIKGDGGEEHAI</sequence>
<comment type="cofactor">
    <cofactor evidence="3">
        <name>FAD</name>
        <dbReference type="ChEBI" id="CHEBI:57692"/>
    </cofactor>
    <text evidence="3">Binds 1 FAD per dimer.</text>
</comment>
<dbReference type="GO" id="GO:0033539">
    <property type="term" value="P:fatty acid beta-oxidation using acyl-CoA dehydrogenase"/>
    <property type="evidence" value="ECO:0007669"/>
    <property type="project" value="TreeGrafter"/>
</dbReference>
<dbReference type="InterPro" id="IPR029035">
    <property type="entry name" value="DHS-like_NAD/FAD-binding_dom"/>
</dbReference>
<evidence type="ECO:0000259" key="4">
    <source>
        <dbReference type="PROSITE" id="PS51379"/>
    </source>
</evidence>
<dbReference type="GO" id="GO:0050660">
    <property type="term" value="F:flavin adenine dinucleotide binding"/>
    <property type="evidence" value="ECO:0007669"/>
    <property type="project" value="InterPro"/>
</dbReference>
<keyword evidence="3" id="KW-0274">FAD</keyword>
<evidence type="ECO:0000256" key="2">
    <source>
        <dbReference type="ARBA" id="ARBA00022630"/>
    </source>
</evidence>
<feature type="binding site" evidence="3">
    <location>
        <position position="283"/>
    </location>
    <ligand>
        <name>FAD</name>
        <dbReference type="ChEBI" id="CHEBI:57692"/>
    </ligand>
</feature>
<feature type="binding site" evidence="3">
    <location>
        <begin position="322"/>
        <end position="326"/>
    </location>
    <ligand>
        <name>FAD</name>
        <dbReference type="ChEBI" id="CHEBI:57692"/>
    </ligand>
</feature>
<dbReference type="InterPro" id="IPR033947">
    <property type="entry name" value="ETF_alpha_N"/>
</dbReference>
<dbReference type="Pfam" id="PF01012">
    <property type="entry name" value="ETF"/>
    <property type="match status" value="1"/>
</dbReference>
<dbReference type="SUPFAM" id="SSF52467">
    <property type="entry name" value="DHS-like NAD/FAD-binding domain"/>
    <property type="match status" value="1"/>
</dbReference>
<evidence type="ECO:0000313" key="5">
    <source>
        <dbReference type="EMBL" id="MDC4241503.1"/>
    </source>
</evidence>
<comment type="caution">
    <text evidence="5">The sequence shown here is derived from an EMBL/GenBank/DDBJ whole genome shotgun (WGS) entry which is preliminary data.</text>
</comment>
<feature type="binding site" evidence="3">
    <location>
        <begin position="308"/>
        <end position="309"/>
    </location>
    <ligand>
        <name>FAD</name>
        <dbReference type="ChEBI" id="CHEBI:57692"/>
    </ligand>
</feature>
<evidence type="ECO:0000256" key="3">
    <source>
        <dbReference type="PIRSR" id="PIRSR000089-1"/>
    </source>
</evidence>
<dbReference type="InterPro" id="IPR014731">
    <property type="entry name" value="ETF_asu_C"/>
</dbReference>
<organism evidence="5 6">
    <name type="scientific">Clostridium tertium</name>
    <dbReference type="NCBI Taxonomy" id="1559"/>
    <lineage>
        <taxon>Bacteria</taxon>
        <taxon>Bacillati</taxon>
        <taxon>Bacillota</taxon>
        <taxon>Clostridia</taxon>
        <taxon>Eubacteriales</taxon>
        <taxon>Clostridiaceae</taxon>
        <taxon>Clostridium</taxon>
    </lineage>
</organism>
<dbReference type="Pfam" id="PF00766">
    <property type="entry name" value="ETF_alpha"/>
    <property type="match status" value="1"/>
</dbReference>
<dbReference type="InterPro" id="IPR014729">
    <property type="entry name" value="Rossmann-like_a/b/a_fold"/>
</dbReference>
<dbReference type="Proteomes" id="UP001141183">
    <property type="component" value="Unassembled WGS sequence"/>
</dbReference>
<dbReference type="PANTHER" id="PTHR43153:SF1">
    <property type="entry name" value="ELECTRON TRANSFER FLAVOPROTEIN SUBUNIT ALPHA, MITOCHONDRIAL"/>
    <property type="match status" value="1"/>
</dbReference>
<evidence type="ECO:0000256" key="1">
    <source>
        <dbReference type="ARBA" id="ARBA00005817"/>
    </source>
</evidence>
<dbReference type="SMART" id="SM00893">
    <property type="entry name" value="ETF"/>
    <property type="match status" value="1"/>
</dbReference>
<dbReference type="CDD" id="cd01715">
    <property type="entry name" value="ETF_alpha"/>
    <property type="match status" value="1"/>
</dbReference>
<feature type="binding site" evidence="3">
    <location>
        <position position="360"/>
    </location>
    <ligand>
        <name>FAD</name>
        <dbReference type="ChEBI" id="CHEBI:57692"/>
    </ligand>
</feature>
<dbReference type="InterPro" id="IPR014730">
    <property type="entry name" value="ETF_a/b_N"/>
</dbReference>
<feature type="domain" description="4Fe-4S ferredoxin-type" evidence="4">
    <location>
        <begin position="31"/>
        <end position="59"/>
    </location>
</feature>
<dbReference type="InterPro" id="IPR001308">
    <property type="entry name" value="ETF_a/FixB"/>
</dbReference>
<feature type="binding site" evidence="3">
    <location>
        <begin position="378"/>
        <end position="379"/>
    </location>
    <ligand>
        <name>FAD</name>
        <dbReference type="ChEBI" id="CHEBI:57692"/>
    </ligand>
</feature>
<keyword evidence="2" id="KW-0285">Flavoprotein</keyword>
<evidence type="ECO:0000313" key="6">
    <source>
        <dbReference type="Proteomes" id="UP001141183"/>
    </source>
</evidence>
<dbReference type="GO" id="GO:0009055">
    <property type="term" value="F:electron transfer activity"/>
    <property type="evidence" value="ECO:0007669"/>
    <property type="project" value="InterPro"/>
</dbReference>
<dbReference type="Gene3D" id="3.30.70.20">
    <property type="match status" value="1"/>
</dbReference>
<dbReference type="SUPFAM" id="SSF52402">
    <property type="entry name" value="Adenine nucleotide alpha hydrolases-like"/>
    <property type="match status" value="1"/>
</dbReference>
<name>A0A9X3XLT4_9CLOT</name>
<dbReference type="PIRSF" id="PIRSF000089">
    <property type="entry name" value="Electra_flavoP_a"/>
    <property type="match status" value="1"/>
</dbReference>
<gene>
    <name evidence="5" type="ORF">NE398_15300</name>
</gene>
<dbReference type="RefSeq" id="WP_008676317.1">
    <property type="nucleotide sequence ID" value="NZ_CABKOG010000002.1"/>
</dbReference>
<protein>
    <submittedName>
        <fullName evidence="5">Electron transfer flavoprotein subunit alpha</fullName>
    </submittedName>
</protein>
<dbReference type="Gene3D" id="3.40.50.620">
    <property type="entry name" value="HUPs"/>
    <property type="match status" value="1"/>
</dbReference>